<keyword evidence="3" id="KW-0342">GTP-binding</keyword>
<dbReference type="PRINTS" id="PR00449">
    <property type="entry name" value="RASTRNSFRMNG"/>
</dbReference>
<dbReference type="GO" id="GO:0012505">
    <property type="term" value="C:endomembrane system"/>
    <property type="evidence" value="ECO:0007669"/>
    <property type="project" value="UniProtKB-SubCell"/>
</dbReference>
<dbReference type="FunFam" id="3.40.50.300:FF:000586">
    <property type="entry name" value="Rab family GTPase"/>
    <property type="match status" value="1"/>
</dbReference>
<evidence type="ECO:0000256" key="2">
    <source>
        <dbReference type="ARBA" id="ARBA00022741"/>
    </source>
</evidence>
<dbReference type="Gene3D" id="3.40.50.300">
    <property type="entry name" value="P-loop containing nucleotide triphosphate hydrolases"/>
    <property type="match status" value="1"/>
</dbReference>
<proteinExistence type="predicted"/>
<organism evidence="5 6">
    <name type="scientific">Chrysophaeum taylorii</name>
    <dbReference type="NCBI Taxonomy" id="2483200"/>
    <lineage>
        <taxon>Eukaryota</taxon>
        <taxon>Sar</taxon>
        <taxon>Stramenopiles</taxon>
        <taxon>Ochrophyta</taxon>
        <taxon>Pelagophyceae</taxon>
        <taxon>Pelagomonadales</taxon>
        <taxon>Pelagomonadaceae</taxon>
        <taxon>Chrysophaeum</taxon>
    </lineage>
</organism>
<dbReference type="NCBIfam" id="TIGR00231">
    <property type="entry name" value="small_GTP"/>
    <property type="match status" value="1"/>
</dbReference>
<dbReference type="InterPro" id="IPR005225">
    <property type="entry name" value="Small_GTP-bd"/>
</dbReference>
<dbReference type="InterPro" id="IPR050227">
    <property type="entry name" value="Rab"/>
</dbReference>
<dbReference type="SUPFAM" id="SSF52540">
    <property type="entry name" value="P-loop containing nucleoside triphosphate hydrolases"/>
    <property type="match status" value="1"/>
</dbReference>
<dbReference type="EMBL" id="JAQMWT010000066">
    <property type="protein sequence ID" value="KAJ8611646.1"/>
    <property type="molecule type" value="Genomic_DNA"/>
</dbReference>
<gene>
    <name evidence="5" type="ORF">CTAYLR_007878</name>
</gene>
<dbReference type="GO" id="GO:0003924">
    <property type="term" value="F:GTPase activity"/>
    <property type="evidence" value="ECO:0007669"/>
    <property type="project" value="InterPro"/>
</dbReference>
<dbReference type="PANTHER" id="PTHR47977">
    <property type="entry name" value="RAS-RELATED PROTEIN RAB"/>
    <property type="match status" value="1"/>
</dbReference>
<dbReference type="PROSITE" id="PS51419">
    <property type="entry name" value="RAB"/>
    <property type="match status" value="1"/>
</dbReference>
<accession>A0AAD7XQR5</accession>
<evidence type="ECO:0000313" key="5">
    <source>
        <dbReference type="EMBL" id="KAJ8611646.1"/>
    </source>
</evidence>
<comment type="caution">
    <text evidence="5">The sequence shown here is derived from an EMBL/GenBank/DDBJ whole genome shotgun (WGS) entry which is preliminary data.</text>
</comment>
<comment type="subcellular location">
    <subcellularLocation>
        <location evidence="1">Endomembrane system</location>
    </subcellularLocation>
</comment>
<dbReference type="PROSITE" id="PS51420">
    <property type="entry name" value="RHO"/>
    <property type="match status" value="1"/>
</dbReference>
<keyword evidence="2" id="KW-0547">Nucleotide-binding</keyword>
<evidence type="ECO:0000256" key="3">
    <source>
        <dbReference type="ARBA" id="ARBA00023134"/>
    </source>
</evidence>
<dbReference type="CDD" id="cd00154">
    <property type="entry name" value="Rab"/>
    <property type="match status" value="1"/>
</dbReference>
<reference evidence="5" key="1">
    <citation type="submission" date="2023-01" db="EMBL/GenBank/DDBJ databases">
        <title>Metagenome sequencing of chrysophaentin producing Chrysophaeum taylorii.</title>
        <authorList>
            <person name="Davison J."/>
            <person name="Bewley C."/>
        </authorList>
    </citation>
    <scope>NUCLEOTIDE SEQUENCE</scope>
    <source>
        <strain evidence="5">NIES-1699</strain>
    </source>
</reference>
<dbReference type="PROSITE" id="PS51421">
    <property type="entry name" value="RAS"/>
    <property type="match status" value="1"/>
</dbReference>
<dbReference type="SMART" id="SM00173">
    <property type="entry name" value="RAS"/>
    <property type="match status" value="1"/>
</dbReference>
<protein>
    <submittedName>
        <fullName evidence="5">Uncharacterized protein</fullName>
    </submittedName>
</protein>
<dbReference type="InterPro" id="IPR027417">
    <property type="entry name" value="P-loop_NTPase"/>
</dbReference>
<sequence>MAASNEYDFLFKILMIGDSGCGKSSLLLRWADHEFKSEFICTIGVDFKIRTMDLEGKIAKLQIWDTAGQERFKTITNSYYHGAQGVMIVFDLTSHDSFEHVSAWLSEVQRHSPKTVRVMLCGNKSDLASRREVTVEEAVEFADRHGLHYIETSAKLDHNVHSAFTKMATTLREQRILIESEQRKRGHRALRLEGRKLDNPDENPGGWCC</sequence>
<evidence type="ECO:0000313" key="6">
    <source>
        <dbReference type="Proteomes" id="UP001230188"/>
    </source>
</evidence>
<dbReference type="AlphaFoldDB" id="A0AAD7XQR5"/>
<dbReference type="SMART" id="SM00175">
    <property type="entry name" value="RAB"/>
    <property type="match status" value="1"/>
</dbReference>
<dbReference type="SMART" id="SM00176">
    <property type="entry name" value="RAN"/>
    <property type="match status" value="1"/>
</dbReference>
<dbReference type="Pfam" id="PF00071">
    <property type="entry name" value="Ras"/>
    <property type="match status" value="1"/>
</dbReference>
<keyword evidence="6" id="KW-1185">Reference proteome</keyword>
<evidence type="ECO:0000256" key="4">
    <source>
        <dbReference type="ARBA" id="ARBA00023136"/>
    </source>
</evidence>
<dbReference type="GO" id="GO:0005525">
    <property type="term" value="F:GTP binding"/>
    <property type="evidence" value="ECO:0007669"/>
    <property type="project" value="UniProtKB-KW"/>
</dbReference>
<dbReference type="SMART" id="SM00174">
    <property type="entry name" value="RHO"/>
    <property type="match status" value="1"/>
</dbReference>
<dbReference type="Proteomes" id="UP001230188">
    <property type="component" value="Unassembled WGS sequence"/>
</dbReference>
<dbReference type="SMART" id="SM00177">
    <property type="entry name" value="ARF"/>
    <property type="match status" value="1"/>
</dbReference>
<evidence type="ECO:0000256" key="1">
    <source>
        <dbReference type="ARBA" id="ARBA00004308"/>
    </source>
</evidence>
<dbReference type="InterPro" id="IPR001806">
    <property type="entry name" value="Small_GTPase"/>
</dbReference>
<keyword evidence="4" id="KW-0472">Membrane</keyword>
<name>A0AAD7XQR5_9STRA</name>